<dbReference type="Pfam" id="PF00392">
    <property type="entry name" value="GntR"/>
    <property type="match status" value="1"/>
</dbReference>
<organism evidence="5 6">
    <name type="scientific">Micromonospora cathayae</name>
    <dbReference type="NCBI Taxonomy" id="3028804"/>
    <lineage>
        <taxon>Bacteria</taxon>
        <taxon>Bacillati</taxon>
        <taxon>Actinomycetota</taxon>
        <taxon>Actinomycetes</taxon>
        <taxon>Micromonosporales</taxon>
        <taxon>Micromonosporaceae</taxon>
        <taxon>Micromonospora</taxon>
    </lineage>
</organism>
<dbReference type="SUPFAM" id="SSF46785">
    <property type="entry name" value="Winged helix' DNA-binding domain"/>
    <property type="match status" value="1"/>
</dbReference>
<keyword evidence="2" id="KW-0238">DNA-binding</keyword>
<reference evidence="5 6" key="1">
    <citation type="submission" date="2023-02" db="EMBL/GenBank/DDBJ databases">
        <authorList>
            <person name="Mo P."/>
        </authorList>
    </citation>
    <scope>NUCLEOTIDE SEQUENCE [LARGE SCALE GENOMIC DNA]</scope>
    <source>
        <strain evidence="5 6">HUAS 3</strain>
    </source>
</reference>
<evidence type="ECO:0000313" key="6">
    <source>
        <dbReference type="Proteomes" id="UP001219605"/>
    </source>
</evidence>
<keyword evidence="6" id="KW-1185">Reference proteome</keyword>
<dbReference type="PANTHER" id="PTHR44846">
    <property type="entry name" value="MANNOSYL-D-GLYCERATE TRANSPORT/METABOLISM SYSTEM REPRESSOR MNGR-RELATED"/>
    <property type="match status" value="1"/>
</dbReference>
<keyword evidence="1" id="KW-0805">Transcription regulation</keyword>
<name>A0ABY7ZSD4_9ACTN</name>
<dbReference type="PROSITE" id="PS50949">
    <property type="entry name" value="HTH_GNTR"/>
    <property type="match status" value="1"/>
</dbReference>
<evidence type="ECO:0000256" key="1">
    <source>
        <dbReference type="ARBA" id="ARBA00023015"/>
    </source>
</evidence>
<accession>A0ABY7ZSD4</accession>
<dbReference type="InterPro" id="IPR036390">
    <property type="entry name" value="WH_DNA-bd_sf"/>
</dbReference>
<dbReference type="PANTHER" id="PTHR44846:SF17">
    <property type="entry name" value="GNTR-FAMILY TRANSCRIPTIONAL REGULATOR"/>
    <property type="match status" value="1"/>
</dbReference>
<evidence type="ECO:0000256" key="3">
    <source>
        <dbReference type="ARBA" id="ARBA00023163"/>
    </source>
</evidence>
<dbReference type="Gene3D" id="1.10.10.10">
    <property type="entry name" value="Winged helix-like DNA-binding domain superfamily/Winged helix DNA-binding domain"/>
    <property type="match status" value="1"/>
</dbReference>
<evidence type="ECO:0000313" key="5">
    <source>
        <dbReference type="EMBL" id="WDZ85783.1"/>
    </source>
</evidence>
<gene>
    <name evidence="5" type="ORF">PVK37_04915</name>
</gene>
<dbReference type="InterPro" id="IPR036388">
    <property type="entry name" value="WH-like_DNA-bd_sf"/>
</dbReference>
<sequence>MPPQYAYQRVAEDLTRRIKSGEFPPGSRLPSRAQLCEEYEVSSFVADRVFLILKMNGLTDSLPGAGVYVKESGTAEG</sequence>
<dbReference type="EMBL" id="CP118615">
    <property type="protein sequence ID" value="WDZ85783.1"/>
    <property type="molecule type" value="Genomic_DNA"/>
</dbReference>
<dbReference type="InterPro" id="IPR050679">
    <property type="entry name" value="Bact_HTH_transcr_reg"/>
</dbReference>
<keyword evidence="3" id="KW-0804">Transcription</keyword>
<evidence type="ECO:0000259" key="4">
    <source>
        <dbReference type="PROSITE" id="PS50949"/>
    </source>
</evidence>
<dbReference type="InterPro" id="IPR000524">
    <property type="entry name" value="Tscrpt_reg_HTH_GntR"/>
</dbReference>
<dbReference type="Proteomes" id="UP001219605">
    <property type="component" value="Chromosome"/>
</dbReference>
<proteinExistence type="predicted"/>
<evidence type="ECO:0000256" key="2">
    <source>
        <dbReference type="ARBA" id="ARBA00023125"/>
    </source>
</evidence>
<protein>
    <submittedName>
        <fullName evidence="5">Winged helix-turn-helix domain-containing protein</fullName>
    </submittedName>
</protein>
<dbReference type="CDD" id="cd07377">
    <property type="entry name" value="WHTH_GntR"/>
    <property type="match status" value="1"/>
</dbReference>
<feature type="domain" description="HTH gntR-type" evidence="4">
    <location>
        <begin position="4"/>
        <end position="72"/>
    </location>
</feature>
<dbReference type="SMART" id="SM00345">
    <property type="entry name" value="HTH_GNTR"/>
    <property type="match status" value="1"/>
</dbReference>